<dbReference type="EC" id="2.4.1.25" evidence="3"/>
<dbReference type="PATRIC" id="fig|52.7.peg.1483"/>
<evidence type="ECO:0000256" key="4">
    <source>
        <dbReference type="ARBA" id="ARBA00020295"/>
    </source>
</evidence>
<name>A0A0K1E8S5_CHOCO</name>
<evidence type="ECO:0000256" key="7">
    <source>
        <dbReference type="ARBA" id="ARBA00023277"/>
    </source>
</evidence>
<protein>
    <recommendedName>
        <fullName evidence="4">4-alpha-glucanotransferase</fullName>
        <ecNumber evidence="3">2.4.1.25</ecNumber>
    </recommendedName>
    <alternativeName>
        <fullName evidence="8">Amylomaltase</fullName>
    </alternativeName>
    <alternativeName>
        <fullName evidence="9">Disproportionating enzyme</fullName>
    </alternativeName>
</protein>
<evidence type="ECO:0000256" key="8">
    <source>
        <dbReference type="ARBA" id="ARBA00031423"/>
    </source>
</evidence>
<keyword evidence="11" id="KW-1185">Reference proteome</keyword>
<sequence>MPGDDGSHRTLITEALRALNIKRLVLALHDPSFPSEAEEELGRGSPCTAGGQRFLRFAAALGFNAVQLGPQGELSPDNPSPYDGALFARSTLSIALAPLTEPGRWGRLLSPETLAALVEAQAEVAGGGGRAKRFLRAHHRSAWVAQQRALAEAWETFQRERVSTSPDPSVLDLAARLSAFRRRHAGWLTREVLYDPLCTLHGDGHFLRWPQTLDQRLFAPARGEEVACLARVRELSAEHAGHAEAVAFQQLLAHEQHGALREVAAGIGLRLYGDLQVGMPPRDHWAYRALLLRDYRMGAPPSRTNPEGQPWGYPLLDPDQLRGAAGGFFRARIDKSLDEYDGLRVDHPHGLVDPWVYLDEAPDPGESVRRGARLFSSPALPDHPTLSRFAIAAPFQLDRGLPRHADAWVTSLSPTQVEQYAVLVDGLVSAARARGWEKADLAFEVLSTLPLPVRAALERHGLGRFRVTQKANLADPMDVYRSERAMPADWVMVGTHDTPSLWSVLDRWRAEKSVEAQAAYLAERVAPREDQVASLARALSRDQALLARAKFADLFASGAAHVSVFFADLLGMKEPYNQPGTVSDENWSLRVPRDYQQKYALQATRGAALDLPRVLAMALRARGAGASEERAALADKLMALPAAPPPVA</sequence>
<evidence type="ECO:0000313" key="10">
    <source>
        <dbReference type="EMBL" id="AKT37259.1"/>
    </source>
</evidence>
<dbReference type="Proteomes" id="UP000067626">
    <property type="component" value="Chromosome"/>
</dbReference>
<evidence type="ECO:0000256" key="2">
    <source>
        <dbReference type="ARBA" id="ARBA00005684"/>
    </source>
</evidence>
<accession>A0A0K1E8S5</accession>
<dbReference type="PANTHER" id="PTHR32438">
    <property type="entry name" value="4-ALPHA-GLUCANOTRANSFERASE DPE1, CHLOROPLASTIC/AMYLOPLASTIC"/>
    <property type="match status" value="1"/>
</dbReference>
<proteinExistence type="inferred from homology"/>
<dbReference type="PANTHER" id="PTHR32438:SF5">
    <property type="entry name" value="4-ALPHA-GLUCANOTRANSFERASE DPE1, CHLOROPLASTIC_AMYLOPLASTIC"/>
    <property type="match status" value="1"/>
</dbReference>
<organism evidence="10 11">
    <name type="scientific">Chondromyces crocatus</name>
    <dbReference type="NCBI Taxonomy" id="52"/>
    <lineage>
        <taxon>Bacteria</taxon>
        <taxon>Pseudomonadati</taxon>
        <taxon>Myxococcota</taxon>
        <taxon>Polyangia</taxon>
        <taxon>Polyangiales</taxon>
        <taxon>Polyangiaceae</taxon>
        <taxon>Chondromyces</taxon>
    </lineage>
</organism>
<dbReference type="OrthoDB" id="5377304at2"/>
<dbReference type="RefSeq" id="WP_050435755.1">
    <property type="nucleotide sequence ID" value="NZ_CP012159.1"/>
</dbReference>
<dbReference type="InterPro" id="IPR017853">
    <property type="entry name" value="GH"/>
</dbReference>
<dbReference type="GO" id="GO:0005975">
    <property type="term" value="P:carbohydrate metabolic process"/>
    <property type="evidence" value="ECO:0007669"/>
    <property type="project" value="InterPro"/>
</dbReference>
<evidence type="ECO:0000256" key="1">
    <source>
        <dbReference type="ARBA" id="ARBA00000439"/>
    </source>
</evidence>
<dbReference type="InterPro" id="IPR003385">
    <property type="entry name" value="Glyco_hydro_77"/>
</dbReference>
<gene>
    <name evidence="10" type="primary">malQ</name>
    <name evidence="10" type="ORF">CMC5_013900</name>
</gene>
<dbReference type="AlphaFoldDB" id="A0A0K1E8S5"/>
<comment type="catalytic activity">
    <reaction evidence="1">
        <text>Transfers a segment of a (1-&gt;4)-alpha-D-glucan to a new position in an acceptor, which may be glucose or a (1-&gt;4)-alpha-D-glucan.</text>
        <dbReference type="EC" id="2.4.1.25"/>
    </reaction>
</comment>
<evidence type="ECO:0000256" key="9">
    <source>
        <dbReference type="ARBA" id="ARBA00031501"/>
    </source>
</evidence>
<dbReference type="Gene3D" id="3.20.20.80">
    <property type="entry name" value="Glycosidases"/>
    <property type="match status" value="1"/>
</dbReference>
<dbReference type="STRING" id="52.CMC5_013900"/>
<evidence type="ECO:0000256" key="3">
    <source>
        <dbReference type="ARBA" id="ARBA00012560"/>
    </source>
</evidence>
<comment type="similarity">
    <text evidence="2">Belongs to the disproportionating enzyme family.</text>
</comment>
<reference evidence="10 11" key="1">
    <citation type="submission" date="2015-07" db="EMBL/GenBank/DDBJ databases">
        <title>Genome analysis of myxobacterium Chondromyces crocatus Cm c5 reveals a high potential for natural compound synthesis and the genetic basis for the loss of fruiting body formation.</title>
        <authorList>
            <person name="Zaburannyi N."/>
            <person name="Bunk B."/>
            <person name="Maier J."/>
            <person name="Overmann J."/>
            <person name="Mueller R."/>
        </authorList>
    </citation>
    <scope>NUCLEOTIDE SEQUENCE [LARGE SCALE GENOMIC DNA]</scope>
    <source>
        <strain evidence="10 11">Cm c5</strain>
    </source>
</reference>
<evidence type="ECO:0000256" key="6">
    <source>
        <dbReference type="ARBA" id="ARBA00022679"/>
    </source>
</evidence>
<dbReference type="GO" id="GO:0004134">
    <property type="term" value="F:4-alpha-glucanotransferase activity"/>
    <property type="evidence" value="ECO:0007669"/>
    <property type="project" value="UniProtKB-EC"/>
</dbReference>
<dbReference type="SUPFAM" id="SSF51445">
    <property type="entry name" value="(Trans)glycosidases"/>
    <property type="match status" value="1"/>
</dbReference>
<keyword evidence="7" id="KW-0119">Carbohydrate metabolism</keyword>
<keyword evidence="5 10" id="KW-0328">Glycosyltransferase</keyword>
<dbReference type="KEGG" id="ccro:CMC5_013900"/>
<dbReference type="EMBL" id="CP012159">
    <property type="protein sequence ID" value="AKT37259.1"/>
    <property type="molecule type" value="Genomic_DNA"/>
</dbReference>
<keyword evidence="6 10" id="KW-0808">Transferase</keyword>
<evidence type="ECO:0000256" key="5">
    <source>
        <dbReference type="ARBA" id="ARBA00022676"/>
    </source>
</evidence>
<evidence type="ECO:0000313" key="11">
    <source>
        <dbReference type="Proteomes" id="UP000067626"/>
    </source>
</evidence>
<dbReference type="Pfam" id="PF02446">
    <property type="entry name" value="Glyco_hydro_77"/>
    <property type="match status" value="1"/>
</dbReference>